<evidence type="ECO:0000313" key="3">
    <source>
        <dbReference type="EMBL" id="MBP2018693.1"/>
    </source>
</evidence>
<dbReference type="InterPro" id="IPR029052">
    <property type="entry name" value="Metallo-depent_PP-like"/>
</dbReference>
<dbReference type="PANTHER" id="PTHR30337:SF7">
    <property type="entry name" value="PHOSPHOESTERASE"/>
    <property type="match status" value="1"/>
</dbReference>
<dbReference type="InterPro" id="IPR004843">
    <property type="entry name" value="Calcineurin-like_PHP"/>
</dbReference>
<comment type="caution">
    <text evidence="3">The sequence shown here is derived from an EMBL/GenBank/DDBJ whole genome shotgun (WGS) entry which is preliminary data.</text>
</comment>
<keyword evidence="3" id="KW-0269">Exonuclease</keyword>
<proteinExistence type="predicted"/>
<evidence type="ECO:0000313" key="4">
    <source>
        <dbReference type="Proteomes" id="UP001519289"/>
    </source>
</evidence>
<accession>A0ABS4JT61</accession>
<dbReference type="Gene3D" id="3.60.21.10">
    <property type="match status" value="1"/>
</dbReference>
<dbReference type="Proteomes" id="UP001519289">
    <property type="component" value="Unassembled WGS sequence"/>
</dbReference>
<evidence type="ECO:0000256" key="1">
    <source>
        <dbReference type="ARBA" id="ARBA00022801"/>
    </source>
</evidence>
<feature type="domain" description="Calcineurin-like phosphoesterase" evidence="2">
    <location>
        <begin position="2"/>
        <end position="203"/>
    </location>
</feature>
<dbReference type="InterPro" id="IPR041796">
    <property type="entry name" value="Mre11_N"/>
</dbReference>
<evidence type="ECO:0000259" key="2">
    <source>
        <dbReference type="Pfam" id="PF00149"/>
    </source>
</evidence>
<organism evidence="3 4">
    <name type="scientific">Symbiobacterium terraclitae</name>
    <dbReference type="NCBI Taxonomy" id="557451"/>
    <lineage>
        <taxon>Bacteria</taxon>
        <taxon>Bacillati</taxon>
        <taxon>Bacillota</taxon>
        <taxon>Clostridia</taxon>
        <taxon>Eubacteriales</taxon>
        <taxon>Symbiobacteriaceae</taxon>
        <taxon>Symbiobacterium</taxon>
    </lineage>
</organism>
<dbReference type="RefSeq" id="WP_342589463.1">
    <property type="nucleotide sequence ID" value="NZ_JAGGLG010000016.1"/>
</dbReference>
<sequence length="375" mass="41111">MIRILHLADLHLGWRPAFMPRDRAEERRRRRDDLLERAVDLALDRQHGIDLVVIAGDLFETHRPEEPLVASVMAQLRRLEQAGFPVVTVPGNHDEITYPNSVYQNHREDWPGLLVTNPNPAHVATLTVQGTALHLYSLAYTGGVTQTQPPVNRFPKVDEPGAHLAVFHGTLGDWGGDRSLPLDPAALAQAGYDYVALGHIHKPGEVRMGRGLAVYPGAVEGKGFDDPGTGQFTIACVEAGGVRLERVPAGAQPVVVRDLDVSGMADAAQVTAAVAELADPAVIARVRLTGSAPELLNAEAIQAHCAHRFFYLEVVDETDSLSPQRLDRWAGERTILGEFIRRMRRRLAEEQDPGERAVLEQALRRGVQAMLGGER</sequence>
<dbReference type="SUPFAM" id="SSF56300">
    <property type="entry name" value="Metallo-dependent phosphatases"/>
    <property type="match status" value="1"/>
</dbReference>
<dbReference type="InterPro" id="IPR050535">
    <property type="entry name" value="DNA_Repair-Maintenance_Comp"/>
</dbReference>
<protein>
    <submittedName>
        <fullName evidence="3">DNA repair exonuclease SbcCD nuclease subunit</fullName>
    </submittedName>
</protein>
<dbReference type="CDD" id="cd00840">
    <property type="entry name" value="MPP_Mre11_N"/>
    <property type="match status" value="1"/>
</dbReference>
<keyword evidence="4" id="KW-1185">Reference proteome</keyword>
<dbReference type="EMBL" id="JAGGLG010000016">
    <property type="protein sequence ID" value="MBP2018693.1"/>
    <property type="molecule type" value="Genomic_DNA"/>
</dbReference>
<reference evidence="3 4" key="1">
    <citation type="submission" date="2021-03" db="EMBL/GenBank/DDBJ databases">
        <title>Genomic Encyclopedia of Type Strains, Phase IV (KMG-IV): sequencing the most valuable type-strain genomes for metagenomic binning, comparative biology and taxonomic classification.</title>
        <authorList>
            <person name="Goeker M."/>
        </authorList>
    </citation>
    <scope>NUCLEOTIDE SEQUENCE [LARGE SCALE GENOMIC DNA]</scope>
    <source>
        <strain evidence="3 4">DSM 27138</strain>
    </source>
</reference>
<dbReference type="GO" id="GO:0004527">
    <property type="term" value="F:exonuclease activity"/>
    <property type="evidence" value="ECO:0007669"/>
    <property type="project" value="UniProtKB-KW"/>
</dbReference>
<dbReference type="PANTHER" id="PTHR30337">
    <property type="entry name" value="COMPONENT OF ATP-DEPENDENT DSDNA EXONUCLEASE"/>
    <property type="match status" value="1"/>
</dbReference>
<keyword evidence="3" id="KW-0540">Nuclease</keyword>
<dbReference type="Pfam" id="PF00149">
    <property type="entry name" value="Metallophos"/>
    <property type="match status" value="1"/>
</dbReference>
<name>A0ABS4JT61_9FIRM</name>
<gene>
    <name evidence="3" type="ORF">J2Z79_002108</name>
</gene>
<keyword evidence="1" id="KW-0378">Hydrolase</keyword>